<accession>A0A421B1Q5</accession>
<dbReference type="EMBL" id="RCDD01000003">
    <property type="protein sequence ID" value="RLK58213.1"/>
    <property type="molecule type" value="Genomic_DNA"/>
</dbReference>
<dbReference type="Gene3D" id="2.80.10.50">
    <property type="match status" value="1"/>
</dbReference>
<dbReference type="Pfam" id="PF14200">
    <property type="entry name" value="RicinB_lectin_2"/>
    <property type="match status" value="1"/>
</dbReference>
<proteinExistence type="predicted"/>
<evidence type="ECO:0000313" key="4">
    <source>
        <dbReference type="Proteomes" id="UP000282454"/>
    </source>
</evidence>
<dbReference type="Proteomes" id="UP000282454">
    <property type="component" value="Unassembled WGS sequence"/>
</dbReference>
<evidence type="ECO:0000256" key="1">
    <source>
        <dbReference type="SAM" id="SignalP"/>
    </source>
</evidence>
<name>A0A421B1Q5_9PSEU</name>
<dbReference type="PROSITE" id="PS50231">
    <property type="entry name" value="RICIN_B_LECTIN"/>
    <property type="match status" value="1"/>
</dbReference>
<protein>
    <submittedName>
        <fullName evidence="3">Ricin-type beta-trefoil lectin protein</fullName>
    </submittedName>
</protein>
<evidence type="ECO:0000313" key="3">
    <source>
        <dbReference type="EMBL" id="RLK58213.1"/>
    </source>
</evidence>
<keyword evidence="4" id="KW-1185">Reference proteome</keyword>
<organism evidence="3 4">
    <name type="scientific">Actinokineospora cianjurensis</name>
    <dbReference type="NCBI Taxonomy" id="585224"/>
    <lineage>
        <taxon>Bacteria</taxon>
        <taxon>Bacillati</taxon>
        <taxon>Actinomycetota</taxon>
        <taxon>Actinomycetes</taxon>
        <taxon>Pseudonocardiales</taxon>
        <taxon>Pseudonocardiaceae</taxon>
        <taxon>Actinokineospora</taxon>
    </lineage>
</organism>
<sequence>MSPTRIAALVALLLASAPPAHANSQLYRYGPYSAQWTPQGGSALCLTHTPPPEGLTIAQKCVGDTDRQGWLFTQSDDGRGFVVQNGDSHRCLRTRAGSEQVGQAVCDRAAPEQYWTVASRDSGRTTSVCATDGRCLTVLDPLAQQPFRNIALRASTAAVRDRQGWTMVATGLGRSR</sequence>
<dbReference type="CDD" id="cd00161">
    <property type="entry name" value="beta-trefoil_Ricin-like"/>
    <property type="match status" value="1"/>
</dbReference>
<keyword evidence="1" id="KW-0732">Signal</keyword>
<dbReference type="InterPro" id="IPR035992">
    <property type="entry name" value="Ricin_B-like_lectins"/>
</dbReference>
<reference evidence="3 4" key="1">
    <citation type="submission" date="2018-10" db="EMBL/GenBank/DDBJ databases">
        <title>Genomic Encyclopedia of Archaeal and Bacterial Type Strains, Phase II (KMG-II): from individual species to whole genera.</title>
        <authorList>
            <person name="Goeker M."/>
        </authorList>
    </citation>
    <scope>NUCLEOTIDE SEQUENCE [LARGE SCALE GENOMIC DNA]</scope>
    <source>
        <strain evidence="3 4">DSM 45657</strain>
    </source>
</reference>
<feature type="chain" id="PRO_5019440436" evidence="1">
    <location>
        <begin position="23"/>
        <end position="176"/>
    </location>
</feature>
<feature type="domain" description="Ricin B lectin" evidence="2">
    <location>
        <begin position="67"/>
        <end position="138"/>
    </location>
</feature>
<dbReference type="GO" id="GO:0030246">
    <property type="term" value="F:carbohydrate binding"/>
    <property type="evidence" value="ECO:0007669"/>
    <property type="project" value="UniProtKB-KW"/>
</dbReference>
<keyword evidence="3" id="KW-0430">Lectin</keyword>
<dbReference type="RefSeq" id="WP_121392672.1">
    <property type="nucleotide sequence ID" value="NZ_RCDD01000003.1"/>
</dbReference>
<dbReference type="SUPFAM" id="SSF50370">
    <property type="entry name" value="Ricin B-like lectins"/>
    <property type="match status" value="1"/>
</dbReference>
<evidence type="ECO:0000259" key="2">
    <source>
        <dbReference type="Pfam" id="PF14200"/>
    </source>
</evidence>
<gene>
    <name evidence="3" type="ORF">CLV68_4307</name>
</gene>
<dbReference type="AlphaFoldDB" id="A0A421B1Q5"/>
<dbReference type="InterPro" id="IPR000772">
    <property type="entry name" value="Ricin_B_lectin"/>
</dbReference>
<comment type="caution">
    <text evidence="3">The sequence shown here is derived from an EMBL/GenBank/DDBJ whole genome shotgun (WGS) entry which is preliminary data.</text>
</comment>
<feature type="signal peptide" evidence="1">
    <location>
        <begin position="1"/>
        <end position="22"/>
    </location>
</feature>